<feature type="domain" description="PilY1 beta-propeller" evidence="5">
    <location>
        <begin position="668"/>
        <end position="1036"/>
    </location>
</feature>
<feature type="region of interest" description="Disordered" evidence="3">
    <location>
        <begin position="189"/>
        <end position="215"/>
    </location>
</feature>
<keyword evidence="1" id="KW-0479">Metal-binding</keyword>
<dbReference type="RefSeq" id="WP_215820021.1">
    <property type="nucleotide sequence ID" value="NZ_JAGSOY010000026.1"/>
</dbReference>
<feature type="chain" id="PRO_5046544326" description="PilY1 beta-propeller domain-containing protein" evidence="4">
    <location>
        <begin position="27"/>
        <end position="1211"/>
    </location>
</feature>
<feature type="signal peptide" evidence="4">
    <location>
        <begin position="1"/>
        <end position="26"/>
    </location>
</feature>
<dbReference type="InterPro" id="IPR008707">
    <property type="entry name" value="B-propeller_PilY1"/>
</dbReference>
<name>A0ABS5ZFV7_9GAMM</name>
<dbReference type="Gene3D" id="3.40.50.410">
    <property type="entry name" value="von Willebrand factor, type A domain"/>
    <property type="match status" value="1"/>
</dbReference>
<gene>
    <name evidence="6" type="ORF">KCG35_12425</name>
</gene>
<evidence type="ECO:0000256" key="1">
    <source>
        <dbReference type="ARBA" id="ARBA00022723"/>
    </source>
</evidence>
<sequence>MSSKHTLKMKWLSLCIASVVSNHASAGVLDIAEHALEISIGAEPNIVILLDDSGSMDWEVMTTDQTNGGLFTGQQRDGTNTGVGPVKHRDANDDGTADCNFNSDTFFGYTYAVEFGSNTYTDSSNDCNTADDQSWRFRNSDFNALYFDPTREYKPWPGVDSSGTPFTNIDITNAPDNPYNPAERIDLTQHNSNWAGGTDRDTSDRNGDSQPDGFRYYTWTDSNSNGLFDNGEQTEFYIKDADAATKQNFANWFSYYRSRDLVAKGALGFVINELSNARVGFATINNDSNSIEVASMNASSSSGNKKALLDKIYGSPVPALGTPIRQNLELVGKYFECLSGNIFDADGSFTCPLQAAPIGTCQQNYALLMTDGFYNGGSPSVGNADANTTNAFDGGAFADTASNTLADVAMHYYKRDLSTTLDNNVPATKNDADRSTVAEGDNMHQRMNLYTVGFGVTGSVTSMPSDFTTPFAWPATDTNEGIVDDLLHAAYNGRGEYFSAGNPEKLATGLSEVFKKIQAESGAASAVAFNTQNIESNTLLFRAFYNPRFDNGDVVAQKINTDGTISDLITWSAASKLDEKIAVDERVIITYDKANATGVAFNYDSGLTTAQKTALESPAPTSLPSGYGDGDSVIGDERVSYIRGSQALEGGDFDTGQFRERLSSSGRLGDIIHSTPTFVGPPSFIRRDSDPYPTTTGNLYSEFAEGKTTRTEMVYVGANDGMLHGLNANTGEEVFAYIPDILFDKLGELTNPNYVHQMYVDEKVSVNDTYTAVTDGGTPAWASVLVGALGAGGKGYFALNITDPSNFGTETSAVSQVMWEFTNADDSDLGLSFSRPIIAMTNTEYGSGEKRWAAIFGNGYNSTSTEGDAALYVVFLDGGLDGVWTAGTDYIKISTGKGKVESSDGTTSNGLGIPRAIDLDSNGTVDYIYVGDIQGNLYRFDLTSTATTDWSDSASQQILFTATYSDSTIQPLIGQPIAVRNPNGTGLIVIVGTGSWFLNSDVSSTTIQSLYGIWDTLDSSSTYPVPRSDLVEQTFTNIAGTVEGTVVRTLTDNLVTYKETGKRVMGWYIDFDVLTAGSTTDIEFPGERPVRQLLIRDGILFTNTVIPSTNLYCTSGPGGFQIAISPVSGGVGRLTPIFDINSDGSFDSEDNVPVTDTVVSGTRFEGATPSDSSFIGDFLVTQLSDKSIEIIKTDTSDSATGRLSWRQIFLE</sequence>
<keyword evidence="7" id="KW-1185">Reference proteome</keyword>
<dbReference type="EMBL" id="JAGSOY010000026">
    <property type="protein sequence ID" value="MBU2711867.1"/>
    <property type="molecule type" value="Genomic_DNA"/>
</dbReference>
<organism evidence="6 7">
    <name type="scientific">Zooshikella harenae</name>
    <dbReference type="NCBI Taxonomy" id="2827238"/>
    <lineage>
        <taxon>Bacteria</taxon>
        <taxon>Pseudomonadati</taxon>
        <taxon>Pseudomonadota</taxon>
        <taxon>Gammaproteobacteria</taxon>
        <taxon>Oceanospirillales</taxon>
        <taxon>Zooshikellaceae</taxon>
        <taxon>Zooshikella</taxon>
    </lineage>
</organism>
<comment type="caution">
    <text evidence="6">The sequence shown here is derived from an EMBL/GenBank/DDBJ whole genome shotgun (WGS) entry which is preliminary data.</text>
</comment>
<protein>
    <recommendedName>
        <fullName evidence="5">PilY1 beta-propeller domain-containing protein</fullName>
    </recommendedName>
</protein>
<evidence type="ECO:0000256" key="2">
    <source>
        <dbReference type="ARBA" id="ARBA00022837"/>
    </source>
</evidence>
<evidence type="ECO:0000256" key="4">
    <source>
        <dbReference type="SAM" id="SignalP"/>
    </source>
</evidence>
<evidence type="ECO:0000313" key="6">
    <source>
        <dbReference type="EMBL" id="MBU2711867.1"/>
    </source>
</evidence>
<evidence type="ECO:0000259" key="5">
    <source>
        <dbReference type="Pfam" id="PF05567"/>
    </source>
</evidence>
<feature type="compositionally biased region" description="Basic and acidic residues" evidence="3">
    <location>
        <begin position="198"/>
        <end position="207"/>
    </location>
</feature>
<dbReference type="InterPro" id="IPR036465">
    <property type="entry name" value="vWFA_dom_sf"/>
</dbReference>
<evidence type="ECO:0000313" key="7">
    <source>
        <dbReference type="Proteomes" id="UP000690515"/>
    </source>
</evidence>
<keyword evidence="2" id="KW-0106">Calcium</keyword>
<reference evidence="6 7" key="1">
    <citation type="submission" date="2021-04" db="EMBL/GenBank/DDBJ databases">
        <authorList>
            <person name="Pira H."/>
            <person name="Risdian C."/>
            <person name="Wink J."/>
        </authorList>
    </citation>
    <scope>NUCLEOTIDE SEQUENCE [LARGE SCALE GENOMIC DNA]</scope>
    <source>
        <strain evidence="6 7">WH53</strain>
    </source>
</reference>
<dbReference type="Proteomes" id="UP000690515">
    <property type="component" value="Unassembled WGS sequence"/>
</dbReference>
<evidence type="ECO:0000256" key="3">
    <source>
        <dbReference type="SAM" id="MobiDB-lite"/>
    </source>
</evidence>
<accession>A0ABS5ZFV7</accession>
<keyword evidence="4" id="KW-0732">Signal</keyword>
<proteinExistence type="predicted"/>
<dbReference type="Pfam" id="PF05567">
    <property type="entry name" value="T4P_PilY1"/>
    <property type="match status" value="1"/>
</dbReference>